<gene>
    <name evidence="1" type="ORF">ERS852551_03156</name>
</gene>
<evidence type="ECO:0000313" key="1">
    <source>
        <dbReference type="EMBL" id="CUQ11340.1"/>
    </source>
</evidence>
<reference evidence="1 2" key="1">
    <citation type="submission" date="2015-09" db="EMBL/GenBank/DDBJ databases">
        <authorList>
            <consortium name="Pathogen Informatics"/>
        </authorList>
    </citation>
    <scope>NUCLEOTIDE SEQUENCE [LARGE SCALE GENOMIC DNA]</scope>
    <source>
        <strain evidence="1 2">2789STDY5834939</strain>
    </source>
</reference>
<organism evidence="1 2">
    <name type="scientific">Anaerotruncus colihominis</name>
    <dbReference type="NCBI Taxonomy" id="169435"/>
    <lineage>
        <taxon>Bacteria</taxon>
        <taxon>Bacillati</taxon>
        <taxon>Bacillota</taxon>
        <taxon>Clostridia</taxon>
        <taxon>Eubacteriales</taxon>
        <taxon>Oscillospiraceae</taxon>
        <taxon>Anaerotruncus</taxon>
    </lineage>
</organism>
<dbReference type="OrthoDB" id="9802430at2"/>
<dbReference type="EMBL" id="CZBE01000027">
    <property type="protein sequence ID" value="CUQ11340.1"/>
    <property type="molecule type" value="Genomic_DNA"/>
</dbReference>
<protein>
    <submittedName>
        <fullName evidence="1">Uncharacterized protein</fullName>
    </submittedName>
</protein>
<dbReference type="RefSeq" id="WP_055245884.1">
    <property type="nucleotide sequence ID" value="NZ_CAMUSJ010000118.1"/>
</dbReference>
<accession>A0A174TV51</accession>
<proteinExistence type="predicted"/>
<evidence type="ECO:0000313" key="2">
    <source>
        <dbReference type="Proteomes" id="UP000095765"/>
    </source>
</evidence>
<name>A0A174TV51_9FIRM</name>
<dbReference type="AlphaFoldDB" id="A0A174TV51"/>
<dbReference type="Proteomes" id="UP000095765">
    <property type="component" value="Unassembled WGS sequence"/>
</dbReference>
<sequence>MSGFKDMVAADSHNVFLNIDEFAERRTVEYDGERYVDIPIVMSGLKEKDRRQIQSDHVQGLYLVSVVLHCARSDLGGNQPEKGQRIRINGQEGGGGFFREFYVASSVCELGMLRVELEAIDE</sequence>